<protein>
    <submittedName>
        <fullName evidence="2">Salivary lipocalin</fullName>
    </submittedName>
</protein>
<evidence type="ECO:0000313" key="2">
    <source>
        <dbReference type="EMBL" id="ABR23385.1"/>
    </source>
</evidence>
<accession>A6N9Q2</accession>
<dbReference type="SUPFAM" id="SSF50814">
    <property type="entry name" value="Lipocalins"/>
    <property type="match status" value="1"/>
</dbReference>
<feature type="chain" id="PRO_5002698880" evidence="1">
    <location>
        <begin position="22"/>
        <end position="169"/>
    </location>
</feature>
<name>A6N9Q2_ORNPR</name>
<evidence type="ECO:0000256" key="1">
    <source>
        <dbReference type="SAM" id="SignalP"/>
    </source>
</evidence>
<dbReference type="EMBL" id="EF633868">
    <property type="protein sequence ID" value="ABR23385.1"/>
    <property type="molecule type" value="mRNA"/>
</dbReference>
<feature type="signal peptide" evidence="1">
    <location>
        <begin position="1"/>
        <end position="21"/>
    </location>
</feature>
<keyword evidence="1" id="KW-0732">Signal</keyword>
<reference evidence="2" key="1">
    <citation type="submission" date="2007-05" db="EMBL/GenBank/DDBJ databases">
        <authorList>
            <person name="Douchkov D."/>
            <person name="Schweizer P."/>
        </authorList>
    </citation>
    <scope>NUCLEOTIDE SEQUENCE</scope>
    <source>
        <tissue evidence="2">Salivary gland</tissue>
    </source>
</reference>
<reference evidence="2" key="2">
    <citation type="journal article" date="2008" name="Insect Biochem. Mol. Biol.">
        <title>An insight into the sialome of the soft tick, Ornithodorus parkeri.</title>
        <authorList>
            <person name="Francischetti I.M."/>
            <person name="Mans B.J."/>
            <person name="Meng Z."/>
            <person name="Gudderra N."/>
            <person name="Veenstra T.D."/>
            <person name="Pham V.M."/>
            <person name="Ribeiro J.M."/>
        </authorList>
    </citation>
    <scope>NUCLEOTIDE SEQUENCE</scope>
    <source>
        <tissue evidence="2">Salivary gland</tissue>
    </source>
</reference>
<sequence>MLRTLHVLFLSICLLGGVAVAAEECESTVTEAWEAITQPPNGHYLLQQSTQEDPKDCLKGEVPTDQEKPNAKVKMTYKDSSGQWQTNEWQFYMAGPNITATLGEKTLKGTVIFGTQGTCHITHYWDGGYGLWTHSSAKGNDDNCCKKKFDEKTTGQNTQKLQEKNCSTK</sequence>
<dbReference type="Gene3D" id="2.40.128.20">
    <property type="match status" value="1"/>
</dbReference>
<dbReference type="InterPro" id="IPR012674">
    <property type="entry name" value="Calycin"/>
</dbReference>
<proteinExistence type="evidence at transcript level"/>
<dbReference type="AlphaFoldDB" id="A6N9Q2"/>
<organism evidence="2">
    <name type="scientific">Ornithodoros parkeri</name>
    <name type="common">Soft tick</name>
    <name type="synonym">Argasid tick</name>
    <dbReference type="NCBI Taxonomy" id="140564"/>
    <lineage>
        <taxon>Eukaryota</taxon>
        <taxon>Metazoa</taxon>
        <taxon>Ecdysozoa</taxon>
        <taxon>Arthropoda</taxon>
        <taxon>Chelicerata</taxon>
        <taxon>Arachnida</taxon>
        <taxon>Acari</taxon>
        <taxon>Parasitiformes</taxon>
        <taxon>Ixodida</taxon>
        <taxon>Ixodoidea</taxon>
        <taxon>Argasidae</taxon>
        <taxon>Ornithodorinae</taxon>
        <taxon>Ornithodoros</taxon>
    </lineage>
</organism>